<dbReference type="InterPro" id="IPR017853">
    <property type="entry name" value="GH"/>
</dbReference>
<keyword evidence="3 4" id="KW-0378">Hydrolase</keyword>
<dbReference type="InterPro" id="IPR001139">
    <property type="entry name" value="Glyco_hydro_30"/>
</dbReference>
<feature type="domain" description="Glycosyl hydrolase family 30 TIM-barrel" evidence="5">
    <location>
        <begin position="48"/>
        <end position="388"/>
    </location>
</feature>
<dbReference type="GO" id="GO:0006680">
    <property type="term" value="P:glucosylceramide catabolic process"/>
    <property type="evidence" value="ECO:0007669"/>
    <property type="project" value="TreeGrafter"/>
</dbReference>
<dbReference type="Proteomes" id="UP000244089">
    <property type="component" value="Unassembled WGS sequence"/>
</dbReference>
<dbReference type="Pfam" id="PF17189">
    <property type="entry name" value="Glyco_hydro_30C"/>
    <property type="match status" value="1"/>
</dbReference>
<keyword evidence="2" id="KW-0732">Signal</keyword>
<comment type="caution">
    <text evidence="7">The sequence shown here is derived from an EMBL/GenBank/DDBJ whole genome shotgun (WGS) entry which is preliminary data.</text>
</comment>
<name>A0A2T5RFJ1_9FIRM</name>
<dbReference type="Gene3D" id="3.20.20.80">
    <property type="entry name" value="Glycosidases"/>
    <property type="match status" value="1"/>
</dbReference>
<evidence type="ECO:0000313" key="8">
    <source>
        <dbReference type="Proteomes" id="UP000244089"/>
    </source>
</evidence>
<dbReference type="Gene3D" id="2.60.40.1180">
    <property type="entry name" value="Golgi alpha-mannosidase II"/>
    <property type="match status" value="1"/>
</dbReference>
<keyword evidence="4" id="KW-0326">Glycosidase</keyword>
<organism evidence="7 8">
    <name type="scientific">Halanaerobium saccharolyticum</name>
    <dbReference type="NCBI Taxonomy" id="43595"/>
    <lineage>
        <taxon>Bacteria</taxon>
        <taxon>Bacillati</taxon>
        <taxon>Bacillota</taxon>
        <taxon>Clostridia</taxon>
        <taxon>Halanaerobiales</taxon>
        <taxon>Halanaerobiaceae</taxon>
        <taxon>Halanaerobium</taxon>
    </lineage>
</organism>
<dbReference type="InterPro" id="IPR033452">
    <property type="entry name" value="GH30_C"/>
</dbReference>
<dbReference type="GO" id="GO:0004348">
    <property type="term" value="F:glucosylceramidase activity"/>
    <property type="evidence" value="ECO:0007669"/>
    <property type="project" value="InterPro"/>
</dbReference>
<dbReference type="PANTHER" id="PTHR11069:SF23">
    <property type="entry name" value="LYSOSOMAL ACID GLUCOSYLCERAMIDASE"/>
    <property type="match status" value="1"/>
</dbReference>
<protein>
    <submittedName>
        <fullName evidence="7">Glucosylceramidase</fullName>
    </submittedName>
</protein>
<evidence type="ECO:0000256" key="4">
    <source>
        <dbReference type="RuleBase" id="RU361188"/>
    </source>
</evidence>
<dbReference type="PANTHER" id="PTHR11069">
    <property type="entry name" value="GLUCOSYLCERAMIDASE"/>
    <property type="match status" value="1"/>
</dbReference>
<dbReference type="InterPro" id="IPR013780">
    <property type="entry name" value="Glyco_hydro_b"/>
</dbReference>
<comment type="similarity">
    <text evidence="1 4">Belongs to the glycosyl hydrolase 30 family.</text>
</comment>
<dbReference type="PRINTS" id="PR00843">
    <property type="entry name" value="GLHYDRLASE30"/>
</dbReference>
<gene>
    <name evidence="7" type="ORF">C8C76_1527</name>
</gene>
<evidence type="ECO:0000259" key="6">
    <source>
        <dbReference type="Pfam" id="PF17189"/>
    </source>
</evidence>
<evidence type="ECO:0000313" key="7">
    <source>
        <dbReference type="EMBL" id="PTV93102.1"/>
    </source>
</evidence>
<dbReference type="RefSeq" id="WP_108142705.1">
    <property type="nucleotide sequence ID" value="NZ_QAXS01000052.1"/>
</dbReference>
<proteinExistence type="inferred from homology"/>
<accession>A0A2T5RFJ1</accession>
<evidence type="ECO:0000259" key="5">
    <source>
        <dbReference type="Pfam" id="PF02055"/>
    </source>
</evidence>
<dbReference type="SUPFAM" id="SSF51445">
    <property type="entry name" value="(Trans)glycosidases"/>
    <property type="match status" value="1"/>
</dbReference>
<evidence type="ECO:0000256" key="3">
    <source>
        <dbReference type="ARBA" id="ARBA00022801"/>
    </source>
</evidence>
<dbReference type="InterPro" id="IPR033453">
    <property type="entry name" value="Glyco_hydro_30_TIM-barrel"/>
</dbReference>
<dbReference type="Pfam" id="PF02055">
    <property type="entry name" value="Glyco_hydro_30"/>
    <property type="match status" value="1"/>
</dbReference>
<sequence>MTKKIKVIQTAKDTEDRLTEKNTLEFKKETVAASAAFEIKRDQKAQSITGFGGAFTEAGAYTLAQVPSELRDEVLEAYFHPEKGIGYSLCRTHINSCDFSLGNYAYTETEGDTELRDFDLSRDEEYLIPFIKDAMAVEGAEFKLFSSPWSPPAWMKTNGRMNKGGKLKKEYWQTWADYFARYIKEYQQRDMDIWGVTIQNEPMAETPWDNCIYEDEEERDFVKVLGPTLKEAGLEDVKIMVFDHNKDIMKSRVDTIFTDPEAAKWVWGVGFHWYGEDDTKDIVDDEVLSYTYETYNKELVFTEGCNPLFDADDFIGEWWTGEKYGRHVIADLNHYTTGWVDWNLVLNEEGGPNHVQNYCDAPIIVDTQKNKIHYNSPYYYLGHFSKYIKPGATKIGVASANDELLITAFENPDQTTAVVVMNEKDEAQEFSLKEEGQAVKITIPAHAIQTLVY</sequence>
<reference evidence="7 8" key="1">
    <citation type="submission" date="2018-04" db="EMBL/GenBank/DDBJ databases">
        <title>Subsurface microbial communities from deep shales in Ohio and West Virginia, USA.</title>
        <authorList>
            <person name="Wrighton K."/>
        </authorList>
    </citation>
    <scope>NUCLEOTIDE SEQUENCE [LARGE SCALE GENOMIC DNA]</scope>
    <source>
        <strain evidence="7 8">WC1</strain>
    </source>
</reference>
<dbReference type="GO" id="GO:0016020">
    <property type="term" value="C:membrane"/>
    <property type="evidence" value="ECO:0007669"/>
    <property type="project" value="GOC"/>
</dbReference>
<dbReference type="EMBL" id="QAXS01000052">
    <property type="protein sequence ID" value="PTV93102.1"/>
    <property type="molecule type" value="Genomic_DNA"/>
</dbReference>
<dbReference type="AlphaFoldDB" id="A0A2T5RFJ1"/>
<feature type="domain" description="Glycosyl hydrolase family 30 beta sandwich" evidence="6">
    <location>
        <begin position="391"/>
        <end position="451"/>
    </location>
</feature>
<evidence type="ECO:0000256" key="1">
    <source>
        <dbReference type="ARBA" id="ARBA00005382"/>
    </source>
</evidence>
<dbReference type="OrthoDB" id="9806701at2"/>
<evidence type="ECO:0000256" key="2">
    <source>
        <dbReference type="ARBA" id="ARBA00022729"/>
    </source>
</evidence>